<gene>
    <name evidence="1" type="ORF">H0H81_010492</name>
</gene>
<reference evidence="1" key="2">
    <citation type="submission" date="2021-10" db="EMBL/GenBank/DDBJ databases">
        <title>Phylogenomics reveals ancestral predisposition of the termite-cultivated fungus Termitomyces towards a domesticated lifestyle.</title>
        <authorList>
            <person name="Auxier B."/>
            <person name="Grum-Grzhimaylo A."/>
            <person name="Cardenas M.E."/>
            <person name="Lodge J.D."/>
            <person name="Laessoe T."/>
            <person name="Pedersen O."/>
            <person name="Smith M.E."/>
            <person name="Kuyper T.W."/>
            <person name="Franco-Molano E.A."/>
            <person name="Baroni T.J."/>
            <person name="Aanen D.K."/>
        </authorList>
    </citation>
    <scope>NUCLEOTIDE SEQUENCE</scope>
    <source>
        <strain evidence="1">D49</strain>
    </source>
</reference>
<comment type="caution">
    <text evidence="1">The sequence shown here is derived from an EMBL/GenBank/DDBJ whole genome shotgun (WGS) entry which is preliminary data.</text>
</comment>
<dbReference type="GO" id="GO:0005506">
    <property type="term" value="F:iron ion binding"/>
    <property type="evidence" value="ECO:0007669"/>
    <property type="project" value="InterPro"/>
</dbReference>
<reference evidence="1" key="1">
    <citation type="submission" date="2021-02" db="EMBL/GenBank/DDBJ databases">
        <authorList>
            <person name="Nieuwenhuis M."/>
            <person name="Van De Peppel L.J.J."/>
        </authorList>
    </citation>
    <scope>NUCLEOTIDE SEQUENCE</scope>
    <source>
        <strain evidence="1">D49</strain>
    </source>
</reference>
<evidence type="ECO:0000313" key="2">
    <source>
        <dbReference type="Proteomes" id="UP000717328"/>
    </source>
</evidence>
<dbReference type="AlphaFoldDB" id="A0A9P7GQ31"/>
<evidence type="ECO:0000313" key="1">
    <source>
        <dbReference type="EMBL" id="KAG5650937.1"/>
    </source>
</evidence>
<dbReference type="SUPFAM" id="SSF48264">
    <property type="entry name" value="Cytochrome P450"/>
    <property type="match status" value="2"/>
</dbReference>
<sequence>MFLVFFVFSGPPRCSNQDLLAARAIPNTRLVRAFNLTNTFVSDSAETHTIFVGKAISLIKAALEDGWPHLQKVAMDAVDAALHDAGEPEVEFDSFIQDATMRFALVGLLRVGSNAHEFNSRDIRVVAKHITRLWYLSKRSDPIPDHLLTELNAHLRQLIPDEETYPNPLDYLIPVWETTWRVVATTVAYAHRHEYGAIFADLHSLPTINQFRARDHAEPSVEDVVTECMRLHPPSKRIMRSYPMRSFPGSSFVPLFFLKFFMHSFNPILRRECADIGAVLTSKDIWGAQMDIFDPRRWHPERVTEDQTSIKALAFGHGRYKCVASNWAPMAVGILCAALLDRLGRDGDYELVSGQRIGTRDGWDDWKISSKSGRGLDHK</sequence>
<accession>A0A9P7GQ31</accession>
<dbReference type="InterPro" id="IPR036396">
    <property type="entry name" value="Cyt_P450_sf"/>
</dbReference>
<name>A0A9P7GQ31_9AGAR</name>
<dbReference type="Gene3D" id="1.10.630.10">
    <property type="entry name" value="Cytochrome P450"/>
    <property type="match status" value="1"/>
</dbReference>
<organism evidence="1 2">
    <name type="scientific">Sphagnurus paluster</name>
    <dbReference type="NCBI Taxonomy" id="117069"/>
    <lineage>
        <taxon>Eukaryota</taxon>
        <taxon>Fungi</taxon>
        <taxon>Dikarya</taxon>
        <taxon>Basidiomycota</taxon>
        <taxon>Agaricomycotina</taxon>
        <taxon>Agaricomycetes</taxon>
        <taxon>Agaricomycetidae</taxon>
        <taxon>Agaricales</taxon>
        <taxon>Tricholomatineae</taxon>
        <taxon>Lyophyllaceae</taxon>
        <taxon>Sphagnurus</taxon>
    </lineage>
</organism>
<keyword evidence="2" id="KW-1185">Reference proteome</keyword>
<protein>
    <recommendedName>
        <fullName evidence="3">Cytochrome P450</fullName>
    </recommendedName>
</protein>
<dbReference type="EMBL" id="JABCKI010000331">
    <property type="protein sequence ID" value="KAG5650937.1"/>
    <property type="molecule type" value="Genomic_DNA"/>
</dbReference>
<dbReference type="GO" id="GO:0020037">
    <property type="term" value="F:heme binding"/>
    <property type="evidence" value="ECO:0007669"/>
    <property type="project" value="InterPro"/>
</dbReference>
<proteinExistence type="predicted"/>
<dbReference type="OrthoDB" id="10029320at2759"/>
<dbReference type="GO" id="GO:0016705">
    <property type="term" value="F:oxidoreductase activity, acting on paired donors, with incorporation or reduction of molecular oxygen"/>
    <property type="evidence" value="ECO:0007669"/>
    <property type="project" value="InterPro"/>
</dbReference>
<dbReference type="GO" id="GO:0004497">
    <property type="term" value="F:monooxygenase activity"/>
    <property type="evidence" value="ECO:0007669"/>
    <property type="project" value="InterPro"/>
</dbReference>
<dbReference type="Proteomes" id="UP000717328">
    <property type="component" value="Unassembled WGS sequence"/>
</dbReference>
<evidence type="ECO:0008006" key="3">
    <source>
        <dbReference type="Google" id="ProtNLM"/>
    </source>
</evidence>